<dbReference type="InterPro" id="IPR023394">
    <property type="entry name" value="Sec7_C_sf"/>
</dbReference>
<evidence type="ECO:0000313" key="4">
    <source>
        <dbReference type="Proteomes" id="UP000650833"/>
    </source>
</evidence>
<dbReference type="SUPFAM" id="SSF48371">
    <property type="entry name" value="ARM repeat"/>
    <property type="match status" value="1"/>
</dbReference>
<dbReference type="AlphaFoldDB" id="A0A8H7UTH9"/>
<comment type="caution">
    <text evidence="3">The sequence shown here is derived from an EMBL/GenBank/DDBJ whole genome shotgun (WGS) entry which is preliminary data.</text>
</comment>
<dbReference type="Gene3D" id="1.10.1000.11">
    <property type="entry name" value="Arf Nucleotide-binding Site Opener,domain 2"/>
    <property type="match status" value="1"/>
</dbReference>
<sequence length="1280" mass="143630">MVSTYSSQPFSMTADTSRSAITIPTDEHINNRRKSSVDNNEPRIKSELSWHQLVNAEIIAVTSAMRKNARWSGMGVNGLRMGSLGNSMGLRSAQMNLKDSNTREENPLMQGFTNLRTYMETVTNVRDVDAVNLLNPFLEVIRSGNTTGPIAGTALGSVEKLLHYGIVGVNNPRVSAAMNAISSAATHCKFEASDAASDELVLLRMLQVLQMAITSECGQVLSDEAVCEMMETGLSMCCQMRLSEMLRRSAEHVMINMVIAIFERLKNLEDEWQFIESSNDGTEEPADPHMSTPKPSPSPTPQSTTEHITETEEIQIDDRSTDQPKITNDNTDITEENVDQKEKEEEKEIKENDVLVESPKLEEIPEVTAVEPTTLRPYGLPAIRELLRVLISLLNPHEHKHTDSMRLMALSILNVAFEVGGRSIGRFESLRSLITDDLCKFVFQLAKTDSTPLLAYSLRVITTVFDTLRPYLKLQQELFIFFLIERLSPTSGAGSRGVSVDVDEEGNISFVSSKNGVDAENNVAADVRSASPNMFLGKSTDYPRNSKGYSSSSEHMAITGEVRELLLESLVQFARKPTFMIDLWYNYDCDLTCGDLFEELIQFLSKNSFPDHQAYSLMSSHVLCLDTLLTFIAQMMDRVENQDELEDDDYVVCDLISVQDLLERKTRKRLILKGSRLFNESPKKGIKFLVENGVIEADENGDINASLSHFLRFTQQLDKKALGEYLGRPENLETLKAYMDQFNFTGKRMDEAMRMILETFRLPGESQQIMRVTESFAATYFASGPKEIANVEAAEILAYSVIMLNVDQHSPQIRRQSRMSVEQYIRNVSGVNDKKDFPKEYLVSIYEAIQQNEILMPEEHEGLLGFNYAWKQLQHRSAVCGQFIQCETSTYDKAVFELSWKPVVAAISYVFSTAQDDDTLQKAITGFRQCASLAAHFELYDVFDSIVVNLATMTGLSESANGNTCVPDPIVDVAGQKYVVSKLAVRFGRNYKGQLAAVVMFAIVTRHGDTLRKGWLKILHIIRNLFLNSLLPSSMLQVEDFLSGTTSIPLKPKSPKPVKQTNRRDGSLLSTLSSYLLSPYSSDETYYRDPTEEEVESTMCAVDCVAACKLEELFTDINTLQTETLKCLLTAIRSVGYDTEIMKKATITIAYDPATVLFLEFMITITVRNADRIEELWPFATEYIFGILEFADKQSVLVVERTVVGLLRLCICSAARNVMLDEIVKCLRLLRDFPPTVTQAVAEQMMAGIFNLSSANSENRNDTEFLNTILEIKQKVANSL</sequence>
<feature type="compositionally biased region" description="Polar residues" evidence="1">
    <location>
        <begin position="1"/>
        <end position="22"/>
    </location>
</feature>
<dbReference type="GO" id="GO:0016192">
    <property type="term" value="P:vesicle-mediated transport"/>
    <property type="evidence" value="ECO:0007669"/>
    <property type="project" value="UniProtKB-ARBA"/>
</dbReference>
<name>A0A8H7UTH9_9FUNG</name>
<accession>A0A8H7UTH9</accession>
<dbReference type="InterPro" id="IPR035999">
    <property type="entry name" value="Sec7_dom_sf"/>
</dbReference>
<dbReference type="InterPro" id="IPR016024">
    <property type="entry name" value="ARM-type_fold"/>
</dbReference>
<keyword evidence="4" id="KW-1185">Reference proteome</keyword>
<evidence type="ECO:0000259" key="2">
    <source>
        <dbReference type="PROSITE" id="PS50190"/>
    </source>
</evidence>
<dbReference type="Pfam" id="PF12783">
    <property type="entry name" value="Sec7-like_HUS"/>
    <property type="match status" value="1"/>
</dbReference>
<dbReference type="PANTHER" id="PTHR10663">
    <property type="entry name" value="GUANYL-NUCLEOTIDE EXCHANGE FACTOR"/>
    <property type="match status" value="1"/>
</dbReference>
<dbReference type="InterPro" id="IPR032691">
    <property type="entry name" value="Mon2/Sec7/BIG1-like_HUS"/>
</dbReference>
<feature type="region of interest" description="Disordered" evidence="1">
    <location>
        <begin position="278"/>
        <end position="349"/>
    </location>
</feature>
<dbReference type="PROSITE" id="PS50190">
    <property type="entry name" value="SEC7"/>
    <property type="match status" value="1"/>
</dbReference>
<dbReference type="SMART" id="SM00222">
    <property type="entry name" value="Sec7"/>
    <property type="match status" value="1"/>
</dbReference>
<evidence type="ECO:0000313" key="3">
    <source>
        <dbReference type="EMBL" id="KAG2190269.1"/>
    </source>
</evidence>
<proteinExistence type="predicted"/>
<reference evidence="3" key="1">
    <citation type="submission" date="2020-12" db="EMBL/GenBank/DDBJ databases">
        <title>Metabolic potential, ecology and presence of endohyphal bacteria is reflected in genomic diversity of Mucoromycotina.</title>
        <authorList>
            <person name="Muszewska A."/>
            <person name="Okrasinska A."/>
            <person name="Steczkiewicz K."/>
            <person name="Drgas O."/>
            <person name="Orlowska M."/>
            <person name="Perlinska-Lenart U."/>
            <person name="Aleksandrzak-Piekarczyk T."/>
            <person name="Szatraj K."/>
            <person name="Zielenkiewicz U."/>
            <person name="Pilsyk S."/>
            <person name="Malc E."/>
            <person name="Mieczkowski P."/>
            <person name="Kruszewska J.S."/>
            <person name="Biernat P."/>
            <person name="Pawlowska J."/>
        </authorList>
    </citation>
    <scope>NUCLEOTIDE SEQUENCE</scope>
    <source>
        <strain evidence="3">CBS 226.32</strain>
    </source>
</reference>
<dbReference type="Pfam" id="PF01369">
    <property type="entry name" value="Sec7"/>
    <property type="match status" value="1"/>
</dbReference>
<feature type="domain" description="SEC7" evidence="2">
    <location>
        <begin position="660"/>
        <end position="852"/>
    </location>
</feature>
<protein>
    <recommendedName>
        <fullName evidence="2">SEC7 domain-containing protein</fullName>
    </recommendedName>
</protein>
<organism evidence="3 4">
    <name type="scientific">Mucor plumbeus</name>
    <dbReference type="NCBI Taxonomy" id="97098"/>
    <lineage>
        <taxon>Eukaryota</taxon>
        <taxon>Fungi</taxon>
        <taxon>Fungi incertae sedis</taxon>
        <taxon>Mucoromycota</taxon>
        <taxon>Mucoromycotina</taxon>
        <taxon>Mucoromycetes</taxon>
        <taxon>Mucorales</taxon>
        <taxon>Mucorineae</taxon>
        <taxon>Mucoraceae</taxon>
        <taxon>Mucor</taxon>
    </lineage>
</organism>
<feature type="region of interest" description="Disordered" evidence="1">
    <location>
        <begin position="1"/>
        <end position="41"/>
    </location>
</feature>
<dbReference type="SUPFAM" id="SSF48425">
    <property type="entry name" value="Sec7 domain"/>
    <property type="match status" value="1"/>
</dbReference>
<dbReference type="PANTHER" id="PTHR10663:SF388">
    <property type="entry name" value="GOLGI-SPECIFIC BREFELDIN A-RESISTANCE GUANINE NUCLEOTIDE EXCHANGE FACTOR 1"/>
    <property type="match status" value="1"/>
</dbReference>
<dbReference type="Proteomes" id="UP000650833">
    <property type="component" value="Unassembled WGS sequence"/>
</dbReference>
<dbReference type="OrthoDB" id="10258608at2759"/>
<evidence type="ECO:0000256" key="1">
    <source>
        <dbReference type="SAM" id="MobiDB-lite"/>
    </source>
</evidence>
<dbReference type="CDD" id="cd00171">
    <property type="entry name" value="Sec7"/>
    <property type="match status" value="1"/>
</dbReference>
<gene>
    <name evidence="3" type="ORF">INT46_005598</name>
</gene>
<dbReference type="GO" id="GO:0005794">
    <property type="term" value="C:Golgi apparatus"/>
    <property type="evidence" value="ECO:0007669"/>
    <property type="project" value="UniProtKB-ARBA"/>
</dbReference>
<dbReference type="GO" id="GO:0005085">
    <property type="term" value="F:guanyl-nucleotide exchange factor activity"/>
    <property type="evidence" value="ECO:0007669"/>
    <property type="project" value="InterPro"/>
</dbReference>
<feature type="compositionally biased region" description="Basic and acidic residues" evidence="1">
    <location>
        <begin position="338"/>
        <end position="349"/>
    </location>
</feature>
<dbReference type="GO" id="GO:0032012">
    <property type="term" value="P:regulation of ARF protein signal transduction"/>
    <property type="evidence" value="ECO:0007669"/>
    <property type="project" value="InterPro"/>
</dbReference>
<dbReference type="Gene3D" id="1.10.220.20">
    <property type="match status" value="1"/>
</dbReference>
<dbReference type="EMBL" id="JAEPRC010001010">
    <property type="protein sequence ID" value="KAG2190269.1"/>
    <property type="molecule type" value="Genomic_DNA"/>
</dbReference>
<dbReference type="InterPro" id="IPR000904">
    <property type="entry name" value="Sec7_dom"/>
</dbReference>